<geneLocation type="plasmid" evidence="4 5">
    <name>pRK1-2</name>
</geneLocation>
<reference evidence="4 5" key="1">
    <citation type="submission" date="2020-10" db="EMBL/GenBank/DDBJ databases">
        <title>Complete genome sequence of Cupriavidus basilensis CCUG 49340T.</title>
        <authorList>
            <person name="Salva-Serra F."/>
            <person name="Donoso R.A."/>
            <person name="Cho K.H."/>
            <person name="Yoo J.A."/>
            <person name="Lee K."/>
            <person name="Yoon S.-H."/>
            <person name="Perez-Pantoja D."/>
            <person name="Moore E.R.B."/>
        </authorList>
    </citation>
    <scope>NUCLEOTIDE SEQUENCE [LARGE SCALE GENOMIC DNA]</scope>
    <source>
        <strain evidence="5">CCUG 49340</strain>
        <plasmid evidence="4 5">pRK1-2</plasmid>
    </source>
</reference>
<dbReference type="PANTHER" id="PTHR30483">
    <property type="entry name" value="LEUCINE-SPECIFIC-BINDING PROTEIN"/>
    <property type="match status" value="1"/>
</dbReference>
<dbReference type="AlphaFoldDB" id="A0A643G047"/>
<evidence type="ECO:0000259" key="3">
    <source>
        <dbReference type="Pfam" id="PF13458"/>
    </source>
</evidence>
<feature type="domain" description="Leucine-binding protein" evidence="3">
    <location>
        <begin position="23"/>
        <end position="335"/>
    </location>
</feature>
<proteinExistence type="inferred from homology"/>
<dbReference type="InterPro" id="IPR028081">
    <property type="entry name" value="Leu-bd"/>
</dbReference>
<keyword evidence="4" id="KW-0614">Plasmid</keyword>
<dbReference type="PANTHER" id="PTHR30483:SF6">
    <property type="entry name" value="PERIPLASMIC BINDING PROTEIN OF ABC TRANSPORTER FOR NATURAL AMINO ACIDS"/>
    <property type="match status" value="1"/>
</dbReference>
<dbReference type="EMBL" id="CP062806">
    <property type="protein sequence ID" value="QOT81936.1"/>
    <property type="molecule type" value="Genomic_DNA"/>
</dbReference>
<evidence type="ECO:0000256" key="1">
    <source>
        <dbReference type="ARBA" id="ARBA00010062"/>
    </source>
</evidence>
<dbReference type="SUPFAM" id="SSF53822">
    <property type="entry name" value="Periplasmic binding protein-like I"/>
    <property type="match status" value="1"/>
</dbReference>
<protein>
    <submittedName>
        <fullName evidence="4">ABC transporter substrate-binding protein</fullName>
    </submittedName>
</protein>
<evidence type="ECO:0000313" key="4">
    <source>
        <dbReference type="EMBL" id="QOT81936.1"/>
    </source>
</evidence>
<evidence type="ECO:0000313" key="5">
    <source>
        <dbReference type="Proteomes" id="UP000397656"/>
    </source>
</evidence>
<gene>
    <name evidence="4" type="ORF">F7R26_038690</name>
</gene>
<dbReference type="Gene3D" id="3.40.50.2300">
    <property type="match status" value="2"/>
</dbReference>
<dbReference type="Pfam" id="PF13458">
    <property type="entry name" value="Peripla_BP_6"/>
    <property type="match status" value="1"/>
</dbReference>
<name>A0A643G047_9BURK</name>
<dbReference type="InterPro" id="IPR028082">
    <property type="entry name" value="Peripla_BP_I"/>
</dbReference>
<organism evidence="4 5">
    <name type="scientific">Cupriavidus basilensis</name>
    <dbReference type="NCBI Taxonomy" id="68895"/>
    <lineage>
        <taxon>Bacteria</taxon>
        <taxon>Pseudomonadati</taxon>
        <taxon>Pseudomonadota</taxon>
        <taxon>Betaproteobacteria</taxon>
        <taxon>Burkholderiales</taxon>
        <taxon>Burkholderiaceae</taxon>
        <taxon>Cupriavidus</taxon>
    </lineage>
</organism>
<comment type="similarity">
    <text evidence="1">Belongs to the leucine-binding protein family.</text>
</comment>
<sequence>MMHVHQPVDLGISDNVIKLFQLKNGNTVAGRRIEFVKRDTTGPNPELVKRLAQELIVREKVSILVGPDFTPNVLAIAPLVTEAKVPTIITGAATQGIVARSPYYARTFFSVPQPVRPLAEWAYKNGMKKPFVVVADFAPGHDTEATFIKTFSDLGGKVAGTARVPVRSPEFSSYMQRIKDTQPDAVFAFFPIGELVPQFLKAYTDAGLNNGKIRLIGTGDMSDESLIDAAGDAALGIVTAGVYSSAHDSALNKQFVADYAAQYGKTPRVAAGGIAVWDAMRLIYDGLAAQGQGRFDPDKFMAFAKGRSFESPRGPLAIDKNTGDVTQNVYIRRVERRDGVLQNIEFETFKAVLAK</sequence>
<evidence type="ECO:0000256" key="2">
    <source>
        <dbReference type="ARBA" id="ARBA00022729"/>
    </source>
</evidence>
<accession>A0A643G047</accession>
<dbReference type="CDD" id="cd20013">
    <property type="entry name" value="PBP1_RPA0985_benzoate-like"/>
    <property type="match status" value="1"/>
</dbReference>
<keyword evidence="2" id="KW-0732">Signal</keyword>
<dbReference type="Proteomes" id="UP000397656">
    <property type="component" value="Plasmid pRK1-2"/>
</dbReference>
<dbReference type="InterPro" id="IPR051010">
    <property type="entry name" value="BCAA_transport"/>
</dbReference>